<accession>A0A392VKB6</accession>
<feature type="non-terminal residue" evidence="1">
    <location>
        <position position="1"/>
    </location>
</feature>
<keyword evidence="2" id="KW-1185">Reference proteome</keyword>
<evidence type="ECO:0000313" key="1">
    <source>
        <dbReference type="EMBL" id="MCI88848.1"/>
    </source>
</evidence>
<dbReference type="EMBL" id="LXQA011203913">
    <property type="protein sequence ID" value="MCI88848.1"/>
    <property type="molecule type" value="Genomic_DNA"/>
</dbReference>
<evidence type="ECO:0000313" key="2">
    <source>
        <dbReference type="Proteomes" id="UP000265520"/>
    </source>
</evidence>
<name>A0A392VKB6_9FABA</name>
<organism evidence="1 2">
    <name type="scientific">Trifolium medium</name>
    <dbReference type="NCBI Taxonomy" id="97028"/>
    <lineage>
        <taxon>Eukaryota</taxon>
        <taxon>Viridiplantae</taxon>
        <taxon>Streptophyta</taxon>
        <taxon>Embryophyta</taxon>
        <taxon>Tracheophyta</taxon>
        <taxon>Spermatophyta</taxon>
        <taxon>Magnoliopsida</taxon>
        <taxon>eudicotyledons</taxon>
        <taxon>Gunneridae</taxon>
        <taxon>Pentapetalae</taxon>
        <taxon>rosids</taxon>
        <taxon>fabids</taxon>
        <taxon>Fabales</taxon>
        <taxon>Fabaceae</taxon>
        <taxon>Papilionoideae</taxon>
        <taxon>50 kb inversion clade</taxon>
        <taxon>NPAAA clade</taxon>
        <taxon>Hologalegina</taxon>
        <taxon>IRL clade</taxon>
        <taxon>Trifolieae</taxon>
        <taxon>Trifolium</taxon>
    </lineage>
</organism>
<dbReference type="Proteomes" id="UP000265520">
    <property type="component" value="Unassembled WGS sequence"/>
</dbReference>
<dbReference type="AlphaFoldDB" id="A0A392VKB6"/>
<sequence length="44" mass="5094">EFWVGNEELVNLYEKRLGDAGYVSFKLGRTNNRGDGMHIFPLFC</sequence>
<comment type="caution">
    <text evidence="1">The sequence shown here is derived from an EMBL/GenBank/DDBJ whole genome shotgun (WGS) entry which is preliminary data.</text>
</comment>
<proteinExistence type="predicted"/>
<protein>
    <submittedName>
        <fullName evidence="1">Putative calcium-binding protein</fullName>
    </submittedName>
</protein>
<reference evidence="1 2" key="1">
    <citation type="journal article" date="2018" name="Front. Plant Sci.">
        <title>Red Clover (Trifolium pratense) and Zigzag Clover (T. medium) - A Picture of Genomic Similarities and Differences.</title>
        <authorList>
            <person name="Dluhosova J."/>
            <person name="Istvanek J."/>
            <person name="Nedelnik J."/>
            <person name="Repkova J."/>
        </authorList>
    </citation>
    <scope>NUCLEOTIDE SEQUENCE [LARGE SCALE GENOMIC DNA]</scope>
    <source>
        <strain evidence="2">cv. 10/8</strain>
        <tissue evidence="1">Leaf</tissue>
    </source>
</reference>